<gene>
    <name evidence="2" type="ORF">JCM31185_07000</name>
</gene>
<protein>
    <recommendedName>
        <fullName evidence="1">UPF0246 protein JCM31185_07000</fullName>
    </recommendedName>
</protein>
<evidence type="ECO:0000313" key="3">
    <source>
        <dbReference type="Proteomes" id="UP001628078"/>
    </source>
</evidence>
<evidence type="ECO:0000256" key="1">
    <source>
        <dbReference type="HAMAP-Rule" id="MF_00652"/>
    </source>
</evidence>
<comment type="caution">
    <text evidence="2">The sequence shown here is derived from an EMBL/GenBank/DDBJ whole genome shotgun (WGS) entry which is preliminary data.</text>
</comment>
<accession>A0ABQ5JQN0</accession>
<keyword evidence="3" id="KW-1185">Reference proteome</keyword>
<dbReference type="NCBIfam" id="NF002543">
    <property type="entry name" value="PRK02101.1-4"/>
    <property type="match status" value="1"/>
</dbReference>
<dbReference type="Proteomes" id="UP001628078">
    <property type="component" value="Unassembled WGS sequence"/>
</dbReference>
<sequence length="250" mass="28318">MKLIISPAKKMVINTDDFTPRSTPTFLVEARQLHKQLQSLSYAELKALWHCSDNVAQTNYHLLQQADLDQALTPAIMAFSGIQYQYMAPDLFTAPALSYIQTHLRILSGLYGILRPFDGVIPYRLEMQAPLQTAQTHNLYDFWGDRLYTALQPASEPIINLASNEYAKSIRPYLRPTDQLVDIKFAHLVDGKLKTRATLAKMARGSMVRFIAENQLETIADLTTFNDPNYQYDPVRSTDSTLVFIATKGN</sequence>
<name>A0ABQ5JQN0_9LACO</name>
<dbReference type="PANTHER" id="PTHR30283:SF4">
    <property type="entry name" value="PEROXIDE STRESS RESISTANCE PROTEIN YAAA"/>
    <property type="match status" value="1"/>
</dbReference>
<evidence type="ECO:0000313" key="2">
    <source>
        <dbReference type="EMBL" id="GKT05411.1"/>
    </source>
</evidence>
<comment type="similarity">
    <text evidence="1">Belongs to the UPF0246 family.</text>
</comment>
<proteinExistence type="inferred from homology"/>
<dbReference type="PANTHER" id="PTHR30283">
    <property type="entry name" value="PEROXIDE STRESS RESPONSE PROTEIN YAAA"/>
    <property type="match status" value="1"/>
</dbReference>
<organism evidence="2 3">
    <name type="scientific">Furfurilactobacillus curtus</name>
    <dbReference type="NCBI Taxonomy" id="1746200"/>
    <lineage>
        <taxon>Bacteria</taxon>
        <taxon>Bacillati</taxon>
        <taxon>Bacillota</taxon>
        <taxon>Bacilli</taxon>
        <taxon>Lactobacillales</taxon>
        <taxon>Lactobacillaceae</taxon>
        <taxon>Furfurilactobacillus</taxon>
    </lineage>
</organism>
<dbReference type="RefSeq" id="WP_407882667.1">
    <property type="nucleotide sequence ID" value="NZ_BQXO01000002.1"/>
</dbReference>
<dbReference type="Pfam" id="PF03883">
    <property type="entry name" value="H2O2_YaaD"/>
    <property type="match status" value="1"/>
</dbReference>
<reference evidence="2 3" key="1">
    <citation type="submission" date="2022-03" db="EMBL/GenBank/DDBJ databases">
        <title>Draft genome sequence of Furfurilactobacillus curtus JCM 31185.</title>
        <authorList>
            <person name="Suzuki S."/>
            <person name="Endo A."/>
            <person name="Kajikawa A."/>
        </authorList>
    </citation>
    <scope>NUCLEOTIDE SEQUENCE [LARGE SCALE GENOMIC DNA]</scope>
    <source>
        <strain evidence="2 3">JCM 31185</strain>
    </source>
</reference>
<dbReference type="EMBL" id="BQXO01000002">
    <property type="protein sequence ID" value="GKT05411.1"/>
    <property type="molecule type" value="Genomic_DNA"/>
</dbReference>
<dbReference type="HAMAP" id="MF_00652">
    <property type="entry name" value="UPF0246"/>
    <property type="match status" value="1"/>
</dbReference>
<dbReference type="InterPro" id="IPR005583">
    <property type="entry name" value="YaaA"/>
</dbReference>